<gene>
    <name evidence="2" type="ORF">NMN56_001340</name>
</gene>
<evidence type="ECO:0000313" key="2">
    <source>
        <dbReference type="EMBL" id="MDJ1130612.1"/>
    </source>
</evidence>
<dbReference type="InterPro" id="IPR011009">
    <property type="entry name" value="Kinase-like_dom_sf"/>
</dbReference>
<dbReference type="SUPFAM" id="SSF56112">
    <property type="entry name" value="Protein kinase-like (PK-like)"/>
    <property type="match status" value="1"/>
</dbReference>
<evidence type="ECO:0000313" key="3">
    <source>
        <dbReference type="Proteomes" id="UP001214441"/>
    </source>
</evidence>
<accession>A0ABT6ZNI0</accession>
<feature type="region of interest" description="Disordered" evidence="1">
    <location>
        <begin position="118"/>
        <end position="157"/>
    </location>
</feature>
<reference evidence="2 3" key="1">
    <citation type="submission" date="2023-05" db="EMBL/GenBank/DDBJ databases">
        <title>Streptantibioticus silvisoli sp. nov., acidotolerant actinomycetes 1 from pine litter.</title>
        <authorList>
            <person name="Swiecimska M."/>
            <person name="Golinska P."/>
            <person name="Sangal V."/>
            <person name="Wachnowicz B."/>
            <person name="Goodfellow M."/>
        </authorList>
    </citation>
    <scope>NUCLEOTIDE SEQUENCE [LARGE SCALE GENOMIC DNA]</scope>
    <source>
        <strain evidence="2 3">DSM 42109</strain>
    </source>
</reference>
<dbReference type="Proteomes" id="UP001214441">
    <property type="component" value="Unassembled WGS sequence"/>
</dbReference>
<evidence type="ECO:0008006" key="4">
    <source>
        <dbReference type="Google" id="ProtNLM"/>
    </source>
</evidence>
<name>A0ABT6ZNI0_9ACTN</name>
<dbReference type="RefSeq" id="WP_280842633.1">
    <property type="nucleotide sequence ID" value="NZ_JANCPR020000001.1"/>
</dbReference>
<sequence>MGEVFLARTPGDTALDGLVAVKTVRRDLARSDEFRARFRREISLARSVEGPHLARLTGGEADGTPPWLATEYIAGPTLTQAVRRSGPGPAEPETAAGARTAGCGVVTVPWCRPPALPRVRETSASRPPPWTHGPRAGHRGVPGSPAGRATAPCAPRC</sequence>
<dbReference type="EMBL" id="JANCPR020000001">
    <property type="protein sequence ID" value="MDJ1130612.1"/>
    <property type="molecule type" value="Genomic_DNA"/>
</dbReference>
<keyword evidence="3" id="KW-1185">Reference proteome</keyword>
<organism evidence="2 3">
    <name type="scientific">Streptomyces iconiensis</name>
    <dbReference type="NCBI Taxonomy" id="1384038"/>
    <lineage>
        <taxon>Bacteria</taxon>
        <taxon>Bacillati</taxon>
        <taxon>Actinomycetota</taxon>
        <taxon>Actinomycetes</taxon>
        <taxon>Kitasatosporales</taxon>
        <taxon>Streptomycetaceae</taxon>
        <taxon>Streptomyces</taxon>
    </lineage>
</organism>
<proteinExistence type="predicted"/>
<protein>
    <recommendedName>
        <fullName evidence="4">Protein kinase domain-containing protein</fullName>
    </recommendedName>
</protein>
<comment type="caution">
    <text evidence="2">The sequence shown here is derived from an EMBL/GenBank/DDBJ whole genome shotgun (WGS) entry which is preliminary data.</text>
</comment>
<dbReference type="Gene3D" id="3.30.200.20">
    <property type="entry name" value="Phosphorylase Kinase, domain 1"/>
    <property type="match status" value="1"/>
</dbReference>
<evidence type="ECO:0000256" key="1">
    <source>
        <dbReference type="SAM" id="MobiDB-lite"/>
    </source>
</evidence>